<gene>
    <name evidence="2" type="ORF">SAMN05216167_11115</name>
</gene>
<feature type="transmembrane region" description="Helical" evidence="1">
    <location>
        <begin position="60"/>
        <end position="78"/>
    </location>
</feature>
<keyword evidence="3" id="KW-1185">Reference proteome</keyword>
<sequence>MLLLSMSGSSNAQEITFVKGGGISYQGKTIQKPKEILPIILQKESPEIVTAFNKFKSNRGAAQVFGFIGGFGIGYSLGSAIGGRKISGGLLAGGAGAIGIALLFGASANNALKQVVDLYNSTNSTKTSFRPFVKNDDHITQIGMNIRF</sequence>
<protein>
    <submittedName>
        <fullName evidence="2">Uncharacterized protein</fullName>
    </submittedName>
</protein>
<dbReference type="AlphaFoldDB" id="A0A1I1YCM3"/>
<evidence type="ECO:0000313" key="2">
    <source>
        <dbReference type="EMBL" id="SFE17301.1"/>
    </source>
</evidence>
<name>A0A1I1YCM3_9BACT</name>
<evidence type="ECO:0000256" key="1">
    <source>
        <dbReference type="SAM" id="Phobius"/>
    </source>
</evidence>
<dbReference type="Proteomes" id="UP000198598">
    <property type="component" value="Unassembled WGS sequence"/>
</dbReference>
<reference evidence="2 3" key="1">
    <citation type="submission" date="2016-10" db="EMBL/GenBank/DDBJ databases">
        <authorList>
            <person name="de Groot N.N."/>
        </authorList>
    </citation>
    <scope>NUCLEOTIDE SEQUENCE [LARGE SCALE GENOMIC DNA]</scope>
    <source>
        <strain evidence="2 3">DSM 26130</strain>
    </source>
</reference>
<organism evidence="2 3">
    <name type="scientific">Spirosoma endophyticum</name>
    <dbReference type="NCBI Taxonomy" id="662367"/>
    <lineage>
        <taxon>Bacteria</taxon>
        <taxon>Pseudomonadati</taxon>
        <taxon>Bacteroidota</taxon>
        <taxon>Cytophagia</taxon>
        <taxon>Cytophagales</taxon>
        <taxon>Cytophagaceae</taxon>
        <taxon>Spirosoma</taxon>
    </lineage>
</organism>
<accession>A0A1I1YCM3</accession>
<keyword evidence="1" id="KW-1133">Transmembrane helix</keyword>
<proteinExistence type="predicted"/>
<feature type="transmembrane region" description="Helical" evidence="1">
    <location>
        <begin position="90"/>
        <end position="108"/>
    </location>
</feature>
<evidence type="ECO:0000313" key="3">
    <source>
        <dbReference type="Proteomes" id="UP000198598"/>
    </source>
</evidence>
<dbReference type="EMBL" id="FOLQ01000011">
    <property type="protein sequence ID" value="SFE17301.1"/>
    <property type="molecule type" value="Genomic_DNA"/>
</dbReference>
<keyword evidence="1" id="KW-0472">Membrane</keyword>
<keyword evidence="1" id="KW-0812">Transmembrane</keyword>